<dbReference type="EMBL" id="JASBNA010000093">
    <property type="protein sequence ID" value="KAK7677215.1"/>
    <property type="molecule type" value="Genomic_DNA"/>
</dbReference>
<feature type="region of interest" description="Disordered" evidence="5">
    <location>
        <begin position="346"/>
        <end position="396"/>
    </location>
</feature>
<name>A0AAW0FKN9_9APHY</name>
<gene>
    <name evidence="7" type="ORF">QCA50_019809</name>
</gene>
<reference evidence="7 8" key="1">
    <citation type="submission" date="2022-09" db="EMBL/GenBank/DDBJ databases">
        <authorList>
            <person name="Palmer J.M."/>
        </authorList>
    </citation>
    <scope>NUCLEOTIDE SEQUENCE [LARGE SCALE GENOMIC DNA]</scope>
    <source>
        <strain evidence="7 8">DSM 7382</strain>
    </source>
</reference>
<feature type="transmembrane region" description="Helical" evidence="6">
    <location>
        <begin position="94"/>
        <end position="115"/>
    </location>
</feature>
<feature type="compositionally biased region" description="Gly residues" evidence="5">
    <location>
        <begin position="57"/>
        <end position="78"/>
    </location>
</feature>
<comment type="subcellular location">
    <subcellularLocation>
        <location evidence="1">Membrane</location>
        <topology evidence="1">Single-pass membrane protein</topology>
    </subcellularLocation>
</comment>
<feature type="compositionally biased region" description="Low complexity" evidence="5">
    <location>
        <begin position="315"/>
        <end position="324"/>
    </location>
</feature>
<keyword evidence="3 6" id="KW-1133">Transmembrane helix</keyword>
<proteinExistence type="predicted"/>
<dbReference type="GO" id="GO:0071944">
    <property type="term" value="C:cell periphery"/>
    <property type="evidence" value="ECO:0007669"/>
    <property type="project" value="UniProtKB-ARBA"/>
</dbReference>
<feature type="region of interest" description="Disordered" evidence="5">
    <location>
        <begin position="263"/>
        <end position="329"/>
    </location>
</feature>
<feature type="region of interest" description="Disordered" evidence="5">
    <location>
        <begin position="1"/>
        <end position="78"/>
    </location>
</feature>
<dbReference type="AlphaFoldDB" id="A0AAW0FKN9"/>
<evidence type="ECO:0000256" key="6">
    <source>
        <dbReference type="SAM" id="Phobius"/>
    </source>
</evidence>
<keyword evidence="8" id="KW-1185">Reference proteome</keyword>
<dbReference type="PANTHER" id="PTHR15549">
    <property type="entry name" value="PAIRED IMMUNOGLOBULIN-LIKE TYPE 2 RECEPTOR"/>
    <property type="match status" value="1"/>
</dbReference>
<dbReference type="Proteomes" id="UP001385951">
    <property type="component" value="Unassembled WGS sequence"/>
</dbReference>
<keyword evidence="4 6" id="KW-0472">Membrane</keyword>
<comment type="caution">
    <text evidence="7">The sequence shown here is derived from an EMBL/GenBank/DDBJ whole genome shotgun (WGS) entry which is preliminary data.</text>
</comment>
<feature type="compositionally biased region" description="Low complexity" evidence="5">
    <location>
        <begin position="346"/>
        <end position="371"/>
    </location>
</feature>
<evidence type="ECO:0000256" key="3">
    <source>
        <dbReference type="ARBA" id="ARBA00022989"/>
    </source>
</evidence>
<evidence type="ECO:0000256" key="4">
    <source>
        <dbReference type="ARBA" id="ARBA00023136"/>
    </source>
</evidence>
<evidence type="ECO:0000256" key="2">
    <source>
        <dbReference type="ARBA" id="ARBA00022692"/>
    </source>
</evidence>
<protein>
    <submittedName>
        <fullName evidence="7">Uncharacterized protein</fullName>
    </submittedName>
</protein>
<evidence type="ECO:0000256" key="5">
    <source>
        <dbReference type="SAM" id="MobiDB-lite"/>
    </source>
</evidence>
<sequence length="422" mass="43393">MSSTSLSISSSSTRSSTTSRSSSLSNSLSASVTPSANSTISSSSTPSVSPTPSGNGTFPGGGQNGGGGGGGGGGFGGGNGGGQTLPSLSSSAALYLYTFLATLVLLLTVSGAIVIRSYIIRRNQREAIERAIRDGTYVPPSPGAGFGGRGRGKGKVDLSKKPGIWDVYLGDVGEGSNKGGIDEKSEVGEVRERDVGALGETAKDVQWWDGVMPVSAFYAHPPTSPDSENANLSNSQDLSNSQRGPFARLTRLTRIPRLPLPNITRFIPRHSRGGGQSTTDANTDIPLTITPNQNPPPSQEPSTSSAPTPHPPLSHSPSSHSLSSRNVSEETTAPLHLTFLIAMPSASTPSTSTRSNRSSTSTSSSSSSSSSVVDSKKPAISEPIKGDGHEEEEELPCIEIGTMLVRAPRVVLDGSVSGSMGQ</sequence>
<evidence type="ECO:0000313" key="7">
    <source>
        <dbReference type="EMBL" id="KAK7677215.1"/>
    </source>
</evidence>
<accession>A0AAW0FKN9</accession>
<organism evidence="7 8">
    <name type="scientific">Cerrena zonata</name>
    <dbReference type="NCBI Taxonomy" id="2478898"/>
    <lineage>
        <taxon>Eukaryota</taxon>
        <taxon>Fungi</taxon>
        <taxon>Dikarya</taxon>
        <taxon>Basidiomycota</taxon>
        <taxon>Agaricomycotina</taxon>
        <taxon>Agaricomycetes</taxon>
        <taxon>Polyporales</taxon>
        <taxon>Cerrenaceae</taxon>
        <taxon>Cerrena</taxon>
    </lineage>
</organism>
<evidence type="ECO:0000313" key="8">
    <source>
        <dbReference type="Proteomes" id="UP001385951"/>
    </source>
</evidence>
<feature type="region of interest" description="Disordered" evidence="5">
    <location>
        <begin position="219"/>
        <end position="249"/>
    </location>
</feature>
<feature type="compositionally biased region" description="Low complexity" evidence="5">
    <location>
        <begin position="1"/>
        <end position="56"/>
    </location>
</feature>
<feature type="compositionally biased region" description="Low complexity" evidence="5">
    <location>
        <begin position="229"/>
        <end position="249"/>
    </location>
</feature>
<dbReference type="InterPro" id="IPR051694">
    <property type="entry name" value="Immunoregulatory_rcpt-like"/>
</dbReference>
<feature type="compositionally biased region" description="Basic and acidic residues" evidence="5">
    <location>
        <begin position="374"/>
        <end position="388"/>
    </location>
</feature>
<keyword evidence="2 6" id="KW-0812">Transmembrane</keyword>
<evidence type="ECO:0000256" key="1">
    <source>
        <dbReference type="ARBA" id="ARBA00004167"/>
    </source>
</evidence>
<dbReference type="GO" id="GO:0016020">
    <property type="term" value="C:membrane"/>
    <property type="evidence" value="ECO:0007669"/>
    <property type="project" value="UniProtKB-SubCell"/>
</dbReference>